<organism evidence="2 3">
    <name type="scientific">Furculomyces boomerangus</name>
    <dbReference type="NCBI Taxonomy" id="61424"/>
    <lineage>
        <taxon>Eukaryota</taxon>
        <taxon>Fungi</taxon>
        <taxon>Fungi incertae sedis</taxon>
        <taxon>Zoopagomycota</taxon>
        <taxon>Kickxellomycotina</taxon>
        <taxon>Harpellomycetes</taxon>
        <taxon>Harpellales</taxon>
        <taxon>Harpellaceae</taxon>
        <taxon>Furculomyces</taxon>
    </lineage>
</organism>
<keyword evidence="3" id="KW-1185">Reference proteome</keyword>
<reference evidence="2 3" key="1">
    <citation type="journal article" date="2018" name="MBio">
        <title>Comparative Genomics Reveals the Core Gene Toolbox for the Fungus-Insect Symbiosis.</title>
        <authorList>
            <person name="Wang Y."/>
            <person name="Stata M."/>
            <person name="Wang W."/>
            <person name="Stajich J.E."/>
            <person name="White M.M."/>
            <person name="Moncalvo J.M."/>
        </authorList>
    </citation>
    <scope>NUCLEOTIDE SEQUENCE [LARGE SCALE GENOMIC DNA]</scope>
    <source>
        <strain evidence="2 3">AUS-77-4</strain>
    </source>
</reference>
<comment type="caution">
    <text evidence="2">The sequence shown here is derived from an EMBL/GenBank/DDBJ whole genome shotgun (WGS) entry which is preliminary data.</text>
</comment>
<evidence type="ECO:0000259" key="1">
    <source>
        <dbReference type="SMART" id="SM00881"/>
    </source>
</evidence>
<dbReference type="OrthoDB" id="5138418at2759"/>
<sequence>MQAAFFAKKIFAVAGASNDPSKFGNIILKAYINKGLNVIPINPRGGQIEGLDTVTSLSQLIDVVNTKYGIKSDEIGLSVVTPPKATQAILENAASLEIRNIWLQPGSEPENWKKTATELKLNIIGGGPCVLVSGHL</sequence>
<dbReference type="InterPro" id="IPR036291">
    <property type="entry name" value="NAD(P)-bd_dom_sf"/>
</dbReference>
<dbReference type="Gene3D" id="3.40.50.720">
    <property type="entry name" value="NAD(P)-binding Rossmann-like Domain"/>
    <property type="match status" value="1"/>
</dbReference>
<dbReference type="PANTHER" id="PTHR33303">
    <property type="entry name" value="CYTOPLASMIC PROTEIN-RELATED"/>
    <property type="match status" value="1"/>
</dbReference>
<dbReference type="Pfam" id="PF13380">
    <property type="entry name" value="CoA_binding_2"/>
    <property type="match status" value="1"/>
</dbReference>
<dbReference type="AlphaFoldDB" id="A0A2T9Y8L9"/>
<dbReference type="SMART" id="SM00881">
    <property type="entry name" value="CoA_binding"/>
    <property type="match status" value="1"/>
</dbReference>
<evidence type="ECO:0000313" key="2">
    <source>
        <dbReference type="EMBL" id="PVU88679.1"/>
    </source>
</evidence>
<dbReference type="PANTHER" id="PTHR33303:SF2">
    <property type="entry name" value="COA-BINDING DOMAIN-CONTAINING PROTEIN"/>
    <property type="match status" value="1"/>
</dbReference>
<dbReference type="STRING" id="61424.A0A2T9Y8L9"/>
<protein>
    <recommendedName>
        <fullName evidence="1">CoA-binding domain-containing protein</fullName>
    </recommendedName>
</protein>
<proteinExistence type="predicted"/>
<dbReference type="SUPFAM" id="SSF51735">
    <property type="entry name" value="NAD(P)-binding Rossmann-fold domains"/>
    <property type="match status" value="1"/>
</dbReference>
<dbReference type="InterPro" id="IPR003781">
    <property type="entry name" value="CoA-bd"/>
</dbReference>
<dbReference type="EMBL" id="MBFT01000605">
    <property type="protein sequence ID" value="PVU88679.1"/>
    <property type="molecule type" value="Genomic_DNA"/>
</dbReference>
<accession>A0A2T9Y8L9</accession>
<dbReference type="Proteomes" id="UP000245699">
    <property type="component" value="Unassembled WGS sequence"/>
</dbReference>
<evidence type="ECO:0000313" key="3">
    <source>
        <dbReference type="Proteomes" id="UP000245699"/>
    </source>
</evidence>
<gene>
    <name evidence="2" type="ORF">BB559_005454</name>
</gene>
<name>A0A2T9Y8L9_9FUNG</name>
<feature type="domain" description="CoA-binding" evidence="1">
    <location>
        <begin position="5"/>
        <end position="107"/>
    </location>
</feature>